<evidence type="ECO:0000313" key="2">
    <source>
        <dbReference type="EMBL" id="NEC58863.1"/>
    </source>
</evidence>
<name>A0ABX0BYJ6_9PSEU</name>
<dbReference type="InterPro" id="IPR041413">
    <property type="entry name" value="MLTR_LBD"/>
</dbReference>
<keyword evidence="3" id="KW-1185">Reference proteome</keyword>
<dbReference type="Gene3D" id="3.30.450.180">
    <property type="match status" value="1"/>
</dbReference>
<evidence type="ECO:0000259" key="1">
    <source>
        <dbReference type="Pfam" id="PF17765"/>
    </source>
</evidence>
<protein>
    <recommendedName>
        <fullName evidence="1">MmyB-like transcription regulator ligand binding domain-containing protein</fullName>
    </recommendedName>
</protein>
<gene>
    <name evidence="2" type="ORF">G3I59_25515</name>
</gene>
<dbReference type="EMBL" id="JAAGNC010000127">
    <property type="protein sequence ID" value="NEC58863.1"/>
    <property type="molecule type" value="Genomic_DNA"/>
</dbReference>
<feature type="domain" description="MmyB-like transcription regulator ligand binding" evidence="1">
    <location>
        <begin position="2"/>
        <end position="95"/>
    </location>
</feature>
<accession>A0ABX0BYJ6</accession>
<dbReference type="Pfam" id="PF17765">
    <property type="entry name" value="MLTR_LBD"/>
    <property type="match status" value="1"/>
</dbReference>
<proteinExistence type="predicted"/>
<sequence>MTPQTRMLVNTLGDAAVAVPNFRCDILAWNSLFRKLFAAHLDFAAPDGERPNFITLNFLDENVRALYADWPLEARQNVSCLRYLAGAAGTTRDWAS</sequence>
<reference evidence="2 3" key="1">
    <citation type="submission" date="2020-01" db="EMBL/GenBank/DDBJ databases">
        <title>Insect and environment-associated Actinomycetes.</title>
        <authorList>
            <person name="Currrie C."/>
            <person name="Chevrette M."/>
            <person name="Carlson C."/>
            <person name="Stubbendieck R."/>
            <person name="Wendt-Pienkowski E."/>
        </authorList>
    </citation>
    <scope>NUCLEOTIDE SEQUENCE [LARGE SCALE GENOMIC DNA]</scope>
    <source>
        <strain evidence="2 3">SID8386</strain>
    </source>
</reference>
<evidence type="ECO:0000313" key="3">
    <source>
        <dbReference type="Proteomes" id="UP000470404"/>
    </source>
</evidence>
<organism evidence="2 3">
    <name type="scientific">Amycolatopsis rubida</name>
    <dbReference type="NCBI Taxonomy" id="112413"/>
    <lineage>
        <taxon>Bacteria</taxon>
        <taxon>Bacillati</taxon>
        <taxon>Actinomycetota</taxon>
        <taxon>Actinomycetes</taxon>
        <taxon>Pseudonocardiales</taxon>
        <taxon>Pseudonocardiaceae</taxon>
        <taxon>Amycolatopsis</taxon>
    </lineage>
</organism>
<comment type="caution">
    <text evidence="2">The sequence shown here is derived from an EMBL/GenBank/DDBJ whole genome shotgun (WGS) entry which is preliminary data.</text>
</comment>
<dbReference type="Proteomes" id="UP000470404">
    <property type="component" value="Unassembled WGS sequence"/>
</dbReference>
<dbReference type="RefSeq" id="WP_157904911.1">
    <property type="nucleotide sequence ID" value="NZ_JAAGNC010000127.1"/>
</dbReference>